<keyword evidence="1" id="KW-1133">Transmembrane helix</keyword>
<dbReference type="InterPro" id="IPR031616">
    <property type="entry name" value="BsrE-like"/>
</dbReference>
<gene>
    <name evidence="2" type="ORF">ACFQ2Z_24085</name>
</gene>
<dbReference type="Proteomes" id="UP001597211">
    <property type="component" value="Unassembled WGS sequence"/>
</dbReference>
<dbReference type="EMBL" id="JBHTKZ010000091">
    <property type="protein sequence ID" value="MFD1184412.1"/>
    <property type="molecule type" value="Genomic_DNA"/>
</dbReference>
<name>A0ABW3SJ19_9BACL</name>
<keyword evidence="1" id="KW-0472">Membrane</keyword>
<dbReference type="Pfam" id="PF16935">
    <property type="entry name" value="Hol_Tox"/>
    <property type="match status" value="1"/>
</dbReference>
<feature type="transmembrane region" description="Helical" evidence="1">
    <location>
        <begin position="6"/>
        <end position="24"/>
    </location>
</feature>
<protein>
    <submittedName>
        <fullName evidence="2">Holin-like toxin</fullName>
    </submittedName>
</protein>
<reference evidence="3" key="1">
    <citation type="journal article" date="2019" name="Int. J. Syst. Evol. Microbiol.">
        <title>The Global Catalogue of Microorganisms (GCM) 10K type strain sequencing project: providing services to taxonomists for standard genome sequencing and annotation.</title>
        <authorList>
            <consortium name="The Broad Institute Genomics Platform"/>
            <consortium name="The Broad Institute Genome Sequencing Center for Infectious Disease"/>
            <person name="Wu L."/>
            <person name="Ma J."/>
        </authorList>
    </citation>
    <scope>NUCLEOTIDE SEQUENCE [LARGE SCALE GENOMIC DNA]</scope>
    <source>
        <strain evidence="3">CCUG 48216</strain>
    </source>
</reference>
<comment type="caution">
    <text evidence="2">The sequence shown here is derived from an EMBL/GenBank/DDBJ whole genome shotgun (WGS) entry which is preliminary data.</text>
</comment>
<proteinExistence type="predicted"/>
<evidence type="ECO:0000256" key="1">
    <source>
        <dbReference type="SAM" id="Phobius"/>
    </source>
</evidence>
<keyword evidence="3" id="KW-1185">Reference proteome</keyword>
<keyword evidence="1" id="KW-0812">Transmembrane</keyword>
<accession>A0ABW3SJ19</accession>
<evidence type="ECO:0000313" key="2">
    <source>
        <dbReference type="EMBL" id="MFD1184412.1"/>
    </source>
</evidence>
<dbReference type="RefSeq" id="WP_240271652.1">
    <property type="nucleotide sequence ID" value="NZ_JAKSXN010000102.1"/>
</dbReference>
<sequence length="31" mass="3548">MAVKDALTIMFLFGTFILALLTYINNSNKRK</sequence>
<organism evidence="2 3">
    <name type="scientific">Paenibacillus timonensis</name>
    <dbReference type="NCBI Taxonomy" id="225915"/>
    <lineage>
        <taxon>Bacteria</taxon>
        <taxon>Bacillati</taxon>
        <taxon>Bacillota</taxon>
        <taxon>Bacilli</taxon>
        <taxon>Bacillales</taxon>
        <taxon>Paenibacillaceae</taxon>
        <taxon>Paenibacillus</taxon>
    </lineage>
</organism>
<evidence type="ECO:0000313" key="3">
    <source>
        <dbReference type="Proteomes" id="UP001597211"/>
    </source>
</evidence>